<proteinExistence type="predicted"/>
<organism evidence="1 2">
    <name type="scientific">Allacma fusca</name>
    <dbReference type="NCBI Taxonomy" id="39272"/>
    <lineage>
        <taxon>Eukaryota</taxon>
        <taxon>Metazoa</taxon>
        <taxon>Ecdysozoa</taxon>
        <taxon>Arthropoda</taxon>
        <taxon>Hexapoda</taxon>
        <taxon>Collembola</taxon>
        <taxon>Symphypleona</taxon>
        <taxon>Sminthuridae</taxon>
        <taxon>Allacma</taxon>
    </lineage>
</organism>
<protein>
    <submittedName>
        <fullName evidence="1">Uncharacterized protein</fullName>
    </submittedName>
</protein>
<evidence type="ECO:0000313" key="2">
    <source>
        <dbReference type="Proteomes" id="UP000708208"/>
    </source>
</evidence>
<accession>A0A8J2NRK3</accession>
<keyword evidence="2" id="KW-1185">Reference proteome</keyword>
<comment type="caution">
    <text evidence="1">The sequence shown here is derived from an EMBL/GenBank/DDBJ whole genome shotgun (WGS) entry which is preliminary data.</text>
</comment>
<dbReference type="AlphaFoldDB" id="A0A8J2NRK3"/>
<feature type="non-terminal residue" evidence="1">
    <location>
        <position position="1"/>
    </location>
</feature>
<sequence>SSARARVSIRCILQHFSHEPGLLTNPSSKRNSTIGRQSSSLISTDHKGSIWRQSSHFWGPKFNPRVNLALVGSPPT</sequence>
<name>A0A8J2NRK3_9HEXA</name>
<evidence type="ECO:0000313" key="1">
    <source>
        <dbReference type="EMBL" id="CAG7659413.1"/>
    </source>
</evidence>
<reference evidence="1" key="1">
    <citation type="submission" date="2021-06" db="EMBL/GenBank/DDBJ databases">
        <authorList>
            <person name="Hodson N. C."/>
            <person name="Mongue J. A."/>
            <person name="Jaron S. K."/>
        </authorList>
    </citation>
    <scope>NUCLEOTIDE SEQUENCE</scope>
</reference>
<dbReference type="Proteomes" id="UP000708208">
    <property type="component" value="Unassembled WGS sequence"/>
</dbReference>
<gene>
    <name evidence="1" type="ORF">AFUS01_LOCUS1233</name>
</gene>
<dbReference type="EMBL" id="CAJVCH010006878">
    <property type="protein sequence ID" value="CAG7659413.1"/>
    <property type="molecule type" value="Genomic_DNA"/>
</dbReference>